<name>A0A517X1Q2_9PLAN</name>
<proteinExistence type="predicted"/>
<protein>
    <submittedName>
        <fullName evidence="2">Uncharacterized protein</fullName>
    </submittedName>
</protein>
<keyword evidence="3" id="KW-1185">Reference proteome</keyword>
<sequence>MNVINCISILFRSFLITCCLLNSIEASNESESQPNSALTISELKQQILESQNLIKSISVSYKDSNYSNNYPAGYYVYQESVARYPDRMYQFVAHGHDRLHWADDPFQQQAFVKDDLFHRFNGVNRTIEVTSLRNQQRLPGRMEESFFYYATGIWPIKRWTSFRPEGTFPFTLREVAMSDKYTLRVEDFEGMECHVLELPQRDQLWFDVLHDCRLIRRKFISPDTGQVMQEIRLRNQVEVIPRVWIPKSIEEIHFDITASTTEGRNRIVRQSNVDILKVEVNKSFDDQLELSLPPGTLYLPQKEEPIQIKNGGVEHLDSMVEMLTRFESHSNRNETTGDFRSSLIRISLIGLAFTCILCGIMALIHRRRLKA</sequence>
<dbReference type="Proteomes" id="UP000318384">
    <property type="component" value="Chromosome"/>
</dbReference>
<dbReference type="AlphaFoldDB" id="A0A517X1Q2"/>
<evidence type="ECO:0000256" key="1">
    <source>
        <dbReference type="SAM" id="Phobius"/>
    </source>
</evidence>
<accession>A0A517X1Q2</accession>
<feature type="transmembrane region" description="Helical" evidence="1">
    <location>
        <begin position="343"/>
        <end position="364"/>
    </location>
</feature>
<gene>
    <name evidence="2" type="ORF">V202x_48540</name>
</gene>
<reference evidence="2 3" key="1">
    <citation type="submission" date="2019-03" db="EMBL/GenBank/DDBJ databases">
        <title>Deep-cultivation of Planctomycetes and their phenomic and genomic characterization uncovers novel biology.</title>
        <authorList>
            <person name="Wiegand S."/>
            <person name="Jogler M."/>
            <person name="Boedeker C."/>
            <person name="Pinto D."/>
            <person name="Vollmers J."/>
            <person name="Rivas-Marin E."/>
            <person name="Kohn T."/>
            <person name="Peeters S.H."/>
            <person name="Heuer A."/>
            <person name="Rast P."/>
            <person name="Oberbeckmann S."/>
            <person name="Bunk B."/>
            <person name="Jeske O."/>
            <person name="Meyerdierks A."/>
            <person name="Storesund J.E."/>
            <person name="Kallscheuer N."/>
            <person name="Luecker S."/>
            <person name="Lage O.M."/>
            <person name="Pohl T."/>
            <person name="Merkel B.J."/>
            <person name="Hornburger P."/>
            <person name="Mueller R.-W."/>
            <person name="Bruemmer F."/>
            <person name="Labrenz M."/>
            <person name="Spormann A.M."/>
            <person name="Op den Camp H."/>
            <person name="Overmann J."/>
            <person name="Amann R."/>
            <person name="Jetten M.S.M."/>
            <person name="Mascher T."/>
            <person name="Medema M.H."/>
            <person name="Devos D.P."/>
            <person name="Kaster A.-K."/>
            <person name="Ovreas L."/>
            <person name="Rohde M."/>
            <person name="Galperin M.Y."/>
            <person name="Jogler C."/>
        </authorList>
    </citation>
    <scope>NUCLEOTIDE SEQUENCE [LARGE SCALE GENOMIC DNA]</scope>
    <source>
        <strain evidence="2 3">V202</strain>
    </source>
</reference>
<keyword evidence="1" id="KW-0472">Membrane</keyword>
<keyword evidence="1" id="KW-1133">Transmembrane helix</keyword>
<organism evidence="2 3">
    <name type="scientific">Gimesia aquarii</name>
    <dbReference type="NCBI Taxonomy" id="2527964"/>
    <lineage>
        <taxon>Bacteria</taxon>
        <taxon>Pseudomonadati</taxon>
        <taxon>Planctomycetota</taxon>
        <taxon>Planctomycetia</taxon>
        <taxon>Planctomycetales</taxon>
        <taxon>Planctomycetaceae</taxon>
        <taxon>Gimesia</taxon>
    </lineage>
</organism>
<evidence type="ECO:0000313" key="2">
    <source>
        <dbReference type="EMBL" id="QDU11432.1"/>
    </source>
</evidence>
<evidence type="ECO:0000313" key="3">
    <source>
        <dbReference type="Proteomes" id="UP000318384"/>
    </source>
</evidence>
<keyword evidence="1" id="KW-0812">Transmembrane</keyword>
<dbReference type="EMBL" id="CP037422">
    <property type="protein sequence ID" value="QDU11432.1"/>
    <property type="molecule type" value="Genomic_DNA"/>
</dbReference>